<dbReference type="SUPFAM" id="SSF47336">
    <property type="entry name" value="ACP-like"/>
    <property type="match status" value="2"/>
</dbReference>
<dbReference type="SMART" id="SM00823">
    <property type="entry name" value="PKS_PP"/>
    <property type="match status" value="2"/>
</dbReference>
<dbReference type="PANTHER" id="PTHR45527">
    <property type="entry name" value="NONRIBOSOMAL PEPTIDE SYNTHETASE"/>
    <property type="match status" value="1"/>
</dbReference>
<name>A0ABT9PV83_9HYPH</name>
<comment type="cofactor">
    <cofactor evidence="1">
        <name>pantetheine 4'-phosphate</name>
        <dbReference type="ChEBI" id="CHEBI:47942"/>
    </cofactor>
</comment>
<dbReference type="SUPFAM" id="SSF55469">
    <property type="entry name" value="FMN-dependent nitroreductase-like"/>
    <property type="match status" value="1"/>
</dbReference>
<dbReference type="Gene3D" id="3.30.559.10">
    <property type="entry name" value="Chloramphenicol acetyltransferase-like domain"/>
    <property type="match status" value="2"/>
</dbReference>
<evidence type="ECO:0000256" key="2">
    <source>
        <dbReference type="ARBA" id="ARBA00004924"/>
    </source>
</evidence>
<dbReference type="InterPro" id="IPR023213">
    <property type="entry name" value="CAT-like_dom_sf"/>
</dbReference>
<keyword evidence="5" id="KW-0436">Ligase</keyword>
<dbReference type="InterPro" id="IPR006162">
    <property type="entry name" value="Ppantetheine_attach_site"/>
</dbReference>
<protein>
    <submittedName>
        <fullName evidence="9">Amino acid adenylation domain-containing protein</fullName>
    </submittedName>
</protein>
<evidence type="ECO:0000256" key="4">
    <source>
        <dbReference type="ARBA" id="ARBA00022553"/>
    </source>
</evidence>
<dbReference type="CDD" id="cd19531">
    <property type="entry name" value="LCL_NRPS-like"/>
    <property type="match status" value="1"/>
</dbReference>
<dbReference type="InterPro" id="IPR029479">
    <property type="entry name" value="Nitroreductase"/>
</dbReference>
<dbReference type="Pfam" id="PF00501">
    <property type="entry name" value="AMP-binding"/>
    <property type="match status" value="2"/>
</dbReference>
<comment type="pathway">
    <text evidence="2">Siderophore biosynthesis.</text>
</comment>
<dbReference type="RefSeq" id="WP_306836235.1">
    <property type="nucleotide sequence ID" value="NZ_JAUSRF010000010.1"/>
</dbReference>
<feature type="domain" description="Carrier" evidence="8">
    <location>
        <begin position="2084"/>
        <end position="2158"/>
    </location>
</feature>
<sequence>MSTRPPHTDVIDQKHLAELVRQAAAKVEGDGTDRRGAEEDRPAAPPTDLSFAQQRLWFLERLYGDTGAYIVPLALRIDGPLDADRLHNTIRSIVARHEILRTAFPAIEGQPSRVTFPDVRLPFISEEMPSEAEEAWLETWITAEVTKPFDLASGPLIRCALLRRSENEHILVVTMHHIVADGWSLMLFVEEMKALYQGSELPPLPLQYSDCINWQRRHVSGPAADRMLRYWQDVLQPSNETLSLSANRPRPALPSFSGAQQRRTLGAELSARLRSAATKGGLAGKTLAVTPFMILLAAYKITLSTFSGQGNITIGCPVANRRQLQSEKLIGFFVNTLPLNLDFDETLSFRRAIAATAERSVQAFEYEDMPFEQIVANLQPERSLAYNPVFQAAFVMQNMTIPSLEFASLSLKPLAVKTGKAKFDLTLEIIELEGQYELTLEYATDLFDEDEITRIFDHYLAVLEAGLINPDQRIDSLTSLSARDTAKLATWNDTSVRWPDDAPDIVTVIRRAAKLFPTAEAVVTDERVIDFKELDHASDQLARRLNAAGIGPEKPVALYFDRSVELVVSMLAVLKAGGAFLPIDPSLPVERVETMIHRADARLVLGNLANSGLSASIRDMALPDISPQQEAALSRIDLNVRIDPDAAAYIIYTSGSTGTPKAVVNTHRGLLNRILWMQDSYRLTADDRVFQKTPATFDVSVWEFLWPLTSGAAIVMARPGMHTDSRHLAETIDGRHVTVMHFVPSLLSLFLQETKEKAFPALRLIVCSGEALSADLRDECLRRIPAAQLENLYGPTEAAIDVSRKSCRPGDGPIVTIGHPIANTQLHILDDALQPVPLGAPGQLFIGGDNLARGYAFEAALTATQFVPDPFSGEPGARLYATGDLARFSTDGEILFLGRRDNQVKLHGVRIEPGEIETALTAQEEIKDAVVGLCGGPRGDRLVAVIVPQDQAAIDPAAIRARLAQNLPDAMVPTRICIAPSLQRGSSGKLDRSRIYFETMVQKSNEVLSEGRPIRSVAEARLLRIWQELLPVPAIATDDDFFDLGGHSLLAIRLVSRINDVFRISLPLRTLFQARTIAAQARIMEAMPVPNPEPAPHTPAPAAFQADPKNRFEPFPLNAVQQAYWIGRRSDMTLGGTAAHLYVEIDCKDFSHAAIENAFNRLIMRHDMLRCIVAADGTQRVLADVPHYRIRHTDMRELPPKVRARALNEFRENLSHQILPLDRWPLFDIRSSQLDDCLRLHISFDLMIGDALSWINFCREWGLVAGHPQAVLPEPGITFRDYILTTERQNRNETSVRYWQARLDDIAPAPDLPFAPGRSATKVAGGFKRYSGRMPAELWAATKKRAAGFGLTPSALLMTAFSEVLRAWSASPRFTLNITLFNRQPLHPDVTAIVGDFTSLTLLTVEPFPTLDFVDRALAIQNQLLDDLDHRDYSGLDVLRELARRRGHAMMPVVFSSILPQFGEGQDTSTLRELGELVYGITQTPQIFCDHQVYEEAGELRYNWDIVEELFPAGLWETMFEAYRALLDRLATEPESWHEKHPLDLSARQIELQAAANDTGNAFPDLTLLDLFEAQARKTPEAVAILAPRRVLSFQELDDASGGISQWLAANGARSETLVAIVMQKGWEQVVAALAILKSGAAYLPIDADLPPARINELLEISQTSLVLTQSWIDARLEWGDTIRRFRVDQDITEPQDLTPAGTRPKPDSLAYVIYTSGSTGMPKGVEITHRAAANTILDINERHDIWPGDRIFGISSLSFDLSVYDVFGTLAAGAALVLPHSAGARDPQHWLARMRECDVSVWNSVPALAELLVDCVERGEETLPSSLRLMMLSGDWIPVSLPQRIFDRSHPRRVDVISLGGATEAAIWSIAYPIHGIDPAWTSIPYGKPLRNQTIHVLDDNFNSRPVWAQGKIFIAGSGLANGYWKDPKETERRFLLHPATGERLYDTGDLGRWLPDGNVDIIGRADNQVKINGYRVELGEIETRLRRHPHVDEAIVVAIGRKRREIAAFFVPSPDRAVDSASLRRHLETCLPAYMLPSSLQPLTAFPLTPNGKVDRSKLVSQAQERSAARIAADQPVSGPVKSREGAATRIAALASDILNIAVGPQDDLIECGATSVDIVKLANAMDQELSLKLDFVTFYRQPTPAGLAASSGGRLDVTDGTLLDPAEREAFKNSHSARLALDGERHALPSFDHIYASAREFAAEPVTLTEIRTLLAALTAAQDDEGVYRFTYASAGSRYAVRTYLHVEGGKVADLSAGLYYLDPWHATLTLLDTEPGIRAEIHDPSNRRLYAQSAFSIFLVAHMPAVTPLYGEKSIEFCRIEAGAIAQILREQASRTGTSNGMQLGLCPIGHVDFGSIRDRFHLAADDVLLHSFVGGRRAVDAKTGGAP</sequence>
<dbReference type="Gene3D" id="3.40.50.980">
    <property type="match status" value="4"/>
</dbReference>
<dbReference type="Proteomes" id="UP001241472">
    <property type="component" value="Unassembled WGS sequence"/>
</dbReference>
<keyword evidence="4" id="KW-0597">Phosphoprotein</keyword>
<reference evidence="9 10" key="1">
    <citation type="submission" date="2023-07" db="EMBL/GenBank/DDBJ databases">
        <title>Sorghum-associated microbial communities from plants grown in Nebraska, USA.</title>
        <authorList>
            <person name="Schachtman D."/>
        </authorList>
    </citation>
    <scope>NUCLEOTIDE SEQUENCE [LARGE SCALE GENOMIC DNA]</scope>
    <source>
        <strain evidence="9 10">DS1307</strain>
    </source>
</reference>
<keyword evidence="3" id="KW-0596">Phosphopantetheine</keyword>
<evidence type="ECO:0000313" key="10">
    <source>
        <dbReference type="Proteomes" id="UP001241472"/>
    </source>
</evidence>
<proteinExistence type="predicted"/>
<comment type="caution">
    <text evidence="9">The sequence shown here is derived from an EMBL/GenBank/DDBJ whole genome shotgun (WGS) entry which is preliminary data.</text>
</comment>
<evidence type="ECO:0000256" key="1">
    <source>
        <dbReference type="ARBA" id="ARBA00001957"/>
    </source>
</evidence>
<organism evidence="9 10">
    <name type="scientific">Neorhizobium huautlense</name>
    <dbReference type="NCBI Taxonomy" id="67774"/>
    <lineage>
        <taxon>Bacteria</taxon>
        <taxon>Pseudomonadati</taxon>
        <taxon>Pseudomonadota</taxon>
        <taxon>Alphaproteobacteria</taxon>
        <taxon>Hyphomicrobiales</taxon>
        <taxon>Rhizobiaceae</taxon>
        <taxon>Rhizobium/Agrobacterium group</taxon>
        <taxon>Neorhizobium</taxon>
    </lineage>
</organism>
<dbReference type="CDD" id="cd17646">
    <property type="entry name" value="A_NRPS_AB3403-like"/>
    <property type="match status" value="1"/>
</dbReference>
<dbReference type="Pfam" id="PF13193">
    <property type="entry name" value="AMP-binding_C"/>
    <property type="match status" value="2"/>
</dbReference>
<dbReference type="InterPro" id="IPR010071">
    <property type="entry name" value="AA_adenyl_dom"/>
</dbReference>
<evidence type="ECO:0000256" key="3">
    <source>
        <dbReference type="ARBA" id="ARBA00022450"/>
    </source>
</evidence>
<dbReference type="PANTHER" id="PTHR45527:SF1">
    <property type="entry name" value="FATTY ACID SYNTHASE"/>
    <property type="match status" value="1"/>
</dbReference>
<dbReference type="NCBIfam" id="NF003417">
    <property type="entry name" value="PRK04813.1"/>
    <property type="match status" value="2"/>
</dbReference>
<dbReference type="InterPro" id="IPR057737">
    <property type="entry name" value="Condensation_MtbB-like"/>
</dbReference>
<keyword evidence="10" id="KW-1185">Reference proteome</keyword>
<dbReference type="InterPro" id="IPR045851">
    <property type="entry name" value="AMP-bd_C_sf"/>
</dbReference>
<dbReference type="InterPro" id="IPR000415">
    <property type="entry name" value="Nitroreductase-like"/>
</dbReference>
<evidence type="ECO:0000259" key="8">
    <source>
        <dbReference type="PROSITE" id="PS50075"/>
    </source>
</evidence>
<dbReference type="CDD" id="cd02142">
    <property type="entry name" value="McbC_SagB-like_oxidoreductase"/>
    <property type="match status" value="1"/>
</dbReference>
<evidence type="ECO:0000256" key="7">
    <source>
        <dbReference type="SAM" id="MobiDB-lite"/>
    </source>
</evidence>
<keyword evidence="6" id="KW-0479">Metal-binding</keyword>
<dbReference type="Pfam" id="PF00668">
    <property type="entry name" value="Condensation"/>
    <property type="match status" value="2"/>
</dbReference>
<feature type="domain" description="Carrier" evidence="8">
    <location>
        <begin position="1013"/>
        <end position="1088"/>
    </location>
</feature>
<evidence type="ECO:0000313" key="9">
    <source>
        <dbReference type="EMBL" id="MDP9838382.1"/>
    </source>
</evidence>
<dbReference type="Pfam" id="PF00550">
    <property type="entry name" value="PP-binding"/>
    <property type="match status" value="2"/>
</dbReference>
<dbReference type="PROSITE" id="PS00012">
    <property type="entry name" value="PHOSPHOPANTETHEINE"/>
    <property type="match status" value="1"/>
</dbReference>
<dbReference type="EMBL" id="JAUSRF010000010">
    <property type="protein sequence ID" value="MDP9838382.1"/>
    <property type="molecule type" value="Genomic_DNA"/>
</dbReference>
<dbReference type="InterPro" id="IPR020845">
    <property type="entry name" value="AMP-binding_CS"/>
</dbReference>
<dbReference type="CDD" id="cd19535">
    <property type="entry name" value="Cyc_NRPS"/>
    <property type="match status" value="1"/>
</dbReference>
<dbReference type="Gene3D" id="3.30.300.30">
    <property type="match status" value="2"/>
</dbReference>
<gene>
    <name evidence="9" type="ORF">J2T09_003150</name>
</gene>
<dbReference type="SUPFAM" id="SSF52777">
    <property type="entry name" value="CoA-dependent acyltransferases"/>
    <property type="match status" value="4"/>
</dbReference>
<evidence type="ECO:0000256" key="5">
    <source>
        <dbReference type="ARBA" id="ARBA00022598"/>
    </source>
</evidence>
<dbReference type="InterPro" id="IPR036736">
    <property type="entry name" value="ACP-like_sf"/>
</dbReference>
<dbReference type="InterPro" id="IPR025110">
    <property type="entry name" value="AMP-bd_C"/>
</dbReference>
<feature type="compositionally biased region" description="Basic and acidic residues" evidence="7">
    <location>
        <begin position="27"/>
        <end position="42"/>
    </location>
</feature>
<feature type="region of interest" description="Disordered" evidence="7">
    <location>
        <begin position="23"/>
        <end position="47"/>
    </location>
</feature>
<dbReference type="Gene3D" id="3.40.50.1820">
    <property type="entry name" value="alpha/beta hydrolase"/>
    <property type="match status" value="1"/>
</dbReference>
<dbReference type="Gene3D" id="3.30.559.30">
    <property type="entry name" value="Nonribosomal peptide synthetase, condensation domain"/>
    <property type="match status" value="2"/>
</dbReference>
<dbReference type="InterPro" id="IPR000873">
    <property type="entry name" value="AMP-dep_synth/lig_dom"/>
</dbReference>
<dbReference type="PROSITE" id="PS50075">
    <property type="entry name" value="CARRIER"/>
    <property type="match status" value="2"/>
</dbReference>
<dbReference type="Gene3D" id="2.30.38.10">
    <property type="entry name" value="Luciferase, Domain 3"/>
    <property type="match status" value="2"/>
</dbReference>
<dbReference type="InterPro" id="IPR029058">
    <property type="entry name" value="AB_hydrolase_fold"/>
</dbReference>
<dbReference type="PROSITE" id="PS00455">
    <property type="entry name" value="AMP_BINDING"/>
    <property type="match status" value="2"/>
</dbReference>
<accession>A0ABT9PV83</accession>
<dbReference type="InterPro" id="IPR001242">
    <property type="entry name" value="Condensation_dom"/>
</dbReference>
<dbReference type="InterPro" id="IPR009081">
    <property type="entry name" value="PP-bd_ACP"/>
</dbReference>
<dbReference type="SUPFAM" id="SSF56801">
    <property type="entry name" value="Acetyl-CoA synthetase-like"/>
    <property type="match status" value="2"/>
</dbReference>
<dbReference type="Gene3D" id="1.10.1200.10">
    <property type="entry name" value="ACP-like"/>
    <property type="match status" value="1"/>
</dbReference>
<dbReference type="Gene3D" id="3.40.109.10">
    <property type="entry name" value="NADH Oxidase"/>
    <property type="match status" value="1"/>
</dbReference>
<dbReference type="NCBIfam" id="TIGR01733">
    <property type="entry name" value="AA-adenyl-dom"/>
    <property type="match status" value="2"/>
</dbReference>
<dbReference type="Pfam" id="PF00881">
    <property type="entry name" value="Nitroreductase"/>
    <property type="match status" value="1"/>
</dbReference>
<dbReference type="CDD" id="cd12114">
    <property type="entry name" value="A_NRPS_TlmIV_like"/>
    <property type="match status" value="1"/>
</dbReference>
<evidence type="ECO:0000256" key="6">
    <source>
        <dbReference type="ARBA" id="ARBA00022723"/>
    </source>
</evidence>
<dbReference type="InterPro" id="IPR020806">
    <property type="entry name" value="PKS_PP-bd"/>
</dbReference>